<evidence type="ECO:0000256" key="1">
    <source>
        <dbReference type="SAM" id="MobiDB-lite"/>
    </source>
</evidence>
<dbReference type="AlphaFoldDB" id="A0A6A6XIV5"/>
<protein>
    <submittedName>
        <fullName evidence="2">Uncharacterized protein</fullName>
    </submittedName>
</protein>
<dbReference type="OrthoDB" id="3786878at2759"/>
<reference evidence="2" key="1">
    <citation type="journal article" date="2020" name="Stud. Mycol.">
        <title>101 Dothideomycetes genomes: a test case for predicting lifestyles and emergence of pathogens.</title>
        <authorList>
            <person name="Haridas S."/>
            <person name="Albert R."/>
            <person name="Binder M."/>
            <person name="Bloem J."/>
            <person name="Labutti K."/>
            <person name="Salamov A."/>
            <person name="Andreopoulos B."/>
            <person name="Baker S."/>
            <person name="Barry K."/>
            <person name="Bills G."/>
            <person name="Bluhm B."/>
            <person name="Cannon C."/>
            <person name="Castanera R."/>
            <person name="Culley D."/>
            <person name="Daum C."/>
            <person name="Ezra D."/>
            <person name="Gonzalez J."/>
            <person name="Henrissat B."/>
            <person name="Kuo A."/>
            <person name="Liang C."/>
            <person name="Lipzen A."/>
            <person name="Lutzoni F."/>
            <person name="Magnuson J."/>
            <person name="Mondo S."/>
            <person name="Nolan M."/>
            <person name="Ohm R."/>
            <person name="Pangilinan J."/>
            <person name="Park H.-J."/>
            <person name="Ramirez L."/>
            <person name="Alfaro M."/>
            <person name="Sun H."/>
            <person name="Tritt A."/>
            <person name="Yoshinaga Y."/>
            <person name="Zwiers L.-H."/>
            <person name="Turgeon B."/>
            <person name="Goodwin S."/>
            <person name="Spatafora J."/>
            <person name="Crous P."/>
            <person name="Grigoriev I."/>
        </authorList>
    </citation>
    <scope>NUCLEOTIDE SEQUENCE</scope>
    <source>
        <strain evidence="2">CBS 109.77</strain>
    </source>
</reference>
<dbReference type="Proteomes" id="UP000799757">
    <property type="component" value="Unassembled WGS sequence"/>
</dbReference>
<organism evidence="2 3">
    <name type="scientific">Melanomma pulvis-pyrius CBS 109.77</name>
    <dbReference type="NCBI Taxonomy" id="1314802"/>
    <lineage>
        <taxon>Eukaryota</taxon>
        <taxon>Fungi</taxon>
        <taxon>Dikarya</taxon>
        <taxon>Ascomycota</taxon>
        <taxon>Pezizomycotina</taxon>
        <taxon>Dothideomycetes</taxon>
        <taxon>Pleosporomycetidae</taxon>
        <taxon>Pleosporales</taxon>
        <taxon>Melanommataceae</taxon>
        <taxon>Melanomma</taxon>
    </lineage>
</organism>
<keyword evidence="3" id="KW-1185">Reference proteome</keyword>
<evidence type="ECO:0000313" key="2">
    <source>
        <dbReference type="EMBL" id="KAF2796124.1"/>
    </source>
</evidence>
<proteinExistence type="predicted"/>
<sequence length="264" mass="30155">MVAIPNGAEARESGHISWNSAEGSTTLNSDSLSVVRQRNSPRTYSLKALPKPRVEVLAIIDHEETVDSKSLLDPDRVREGSTSGWLTTLAIMSGMEDARYVLPELQCIKIHEVRDLKKWLVEHGYLHRSGAISRIERVLHFLFTVQMGCRLETIATLFSRSPRQVESSCKDVLEGILQMHSETELPRSGGWPIYPHLWHTSKKYEVSHEWAKMHYPWSVDDFQMVLVTINLFIGRYRKQGQVALGGPFLDWGKYVQPERTAEEE</sequence>
<gene>
    <name evidence="2" type="ORF">K505DRAFT_300904</name>
</gene>
<dbReference type="EMBL" id="MU001839">
    <property type="protein sequence ID" value="KAF2796124.1"/>
    <property type="molecule type" value="Genomic_DNA"/>
</dbReference>
<feature type="compositionally biased region" description="Polar residues" evidence="1">
    <location>
        <begin position="16"/>
        <end position="34"/>
    </location>
</feature>
<feature type="region of interest" description="Disordered" evidence="1">
    <location>
        <begin position="1"/>
        <end position="34"/>
    </location>
</feature>
<evidence type="ECO:0000313" key="3">
    <source>
        <dbReference type="Proteomes" id="UP000799757"/>
    </source>
</evidence>
<accession>A0A6A6XIV5</accession>
<name>A0A6A6XIV5_9PLEO</name>